<evidence type="ECO:0000313" key="2">
    <source>
        <dbReference type="Proteomes" id="UP000188388"/>
    </source>
</evidence>
<dbReference type="STRING" id="1631249.BQ8794_90195"/>
<organism evidence="1 2">
    <name type="scientific">Mesorhizobium prunaredense</name>
    <dbReference type="NCBI Taxonomy" id="1631249"/>
    <lineage>
        <taxon>Bacteria</taxon>
        <taxon>Pseudomonadati</taxon>
        <taxon>Pseudomonadota</taxon>
        <taxon>Alphaproteobacteria</taxon>
        <taxon>Hyphomicrobiales</taxon>
        <taxon>Phyllobacteriaceae</taxon>
        <taxon>Mesorhizobium</taxon>
    </lineage>
</organism>
<dbReference type="AlphaFoldDB" id="A0A1R3VJD8"/>
<reference evidence="2" key="1">
    <citation type="submission" date="2017-01" db="EMBL/GenBank/DDBJ databases">
        <authorList>
            <person name="Brunel B."/>
        </authorList>
    </citation>
    <scope>NUCLEOTIDE SEQUENCE [LARGE SCALE GENOMIC DNA]</scope>
</reference>
<dbReference type="EMBL" id="FTPD01000082">
    <property type="protein sequence ID" value="SIT60030.1"/>
    <property type="molecule type" value="Genomic_DNA"/>
</dbReference>
<dbReference type="Proteomes" id="UP000188388">
    <property type="component" value="Unassembled WGS sequence"/>
</dbReference>
<keyword evidence="2" id="KW-1185">Reference proteome</keyword>
<protein>
    <submittedName>
        <fullName evidence="1">Uncharacterized protein</fullName>
    </submittedName>
</protein>
<evidence type="ECO:0000313" key="1">
    <source>
        <dbReference type="EMBL" id="SIT60030.1"/>
    </source>
</evidence>
<gene>
    <name evidence="1" type="ORF">BQ8794_90195</name>
</gene>
<name>A0A1R3VJD8_9HYPH</name>
<proteinExistence type="predicted"/>
<sequence>MLGFPDGVYIALRNSDQMRQIRRKVAGAGWGGILIPFMRSKADAACEILLPLQVPATPNLQVDQTTVAPLACKNCRYQQRRVLEPGIGGNWGDAS</sequence>
<accession>A0A1R3VJD8</accession>